<organism evidence="1 2">
    <name type="scientific">Aquibacillus halophilus</name>
    <dbReference type="NCBI Taxonomy" id="930132"/>
    <lineage>
        <taxon>Bacteria</taxon>
        <taxon>Bacillati</taxon>
        <taxon>Bacillota</taxon>
        <taxon>Bacilli</taxon>
        <taxon>Bacillales</taxon>
        <taxon>Bacillaceae</taxon>
        <taxon>Aquibacillus</taxon>
    </lineage>
</organism>
<name>A0A6A8DHB8_9BACI</name>
<dbReference type="AlphaFoldDB" id="A0A6A8DHB8"/>
<comment type="caution">
    <text evidence="1">The sequence shown here is derived from an EMBL/GenBank/DDBJ whole genome shotgun (WGS) entry which is preliminary data.</text>
</comment>
<dbReference type="RefSeq" id="WP_153738670.1">
    <property type="nucleotide sequence ID" value="NZ_WJNG01000025.1"/>
</dbReference>
<keyword evidence="2" id="KW-1185">Reference proteome</keyword>
<gene>
    <name evidence="1" type="ORF">GH741_20750</name>
</gene>
<protein>
    <recommendedName>
        <fullName evidence="3">Sporulation histidine kinase inhibitor Sda</fullName>
    </recommendedName>
</protein>
<dbReference type="EMBL" id="WJNG01000025">
    <property type="protein sequence ID" value="MRH45074.1"/>
    <property type="molecule type" value="Genomic_DNA"/>
</dbReference>
<evidence type="ECO:0008006" key="3">
    <source>
        <dbReference type="Google" id="ProtNLM"/>
    </source>
</evidence>
<dbReference type="Proteomes" id="UP000799092">
    <property type="component" value="Unassembled WGS sequence"/>
</dbReference>
<sequence length="62" mass="7148">MRGQVYQNLSTTELAGLYIMLKKQIAQKFLSEAMYFELGLIEDAAREKGVNLKNRNASYIIY</sequence>
<accession>A0A6A8DHB8</accession>
<evidence type="ECO:0000313" key="1">
    <source>
        <dbReference type="EMBL" id="MRH45074.1"/>
    </source>
</evidence>
<evidence type="ECO:0000313" key="2">
    <source>
        <dbReference type="Proteomes" id="UP000799092"/>
    </source>
</evidence>
<proteinExistence type="predicted"/>
<reference evidence="1" key="1">
    <citation type="submission" date="2019-11" db="EMBL/GenBank/DDBJ databases">
        <authorList>
            <person name="Li J."/>
        </authorList>
    </citation>
    <scope>NUCLEOTIDE SEQUENCE</scope>
    <source>
        <strain evidence="1">B6B</strain>
    </source>
</reference>